<evidence type="ECO:0000313" key="13">
    <source>
        <dbReference type="Proteomes" id="UP000192660"/>
    </source>
</evidence>
<keyword evidence="4 7" id="KW-0560">Oxidoreductase</keyword>
<accession>A0A1W1WDJ5</accession>
<dbReference type="EC" id="1.1.1.22" evidence="3 7"/>
<dbReference type="STRING" id="28034.BFX07_01270"/>
<evidence type="ECO:0000256" key="2">
    <source>
        <dbReference type="ARBA" id="ARBA00006601"/>
    </source>
</evidence>
<dbReference type="PIRSF" id="PIRSF500134">
    <property type="entry name" value="UDPglc_DH_bac"/>
    <property type="match status" value="1"/>
</dbReference>
<evidence type="ECO:0000256" key="3">
    <source>
        <dbReference type="ARBA" id="ARBA00012954"/>
    </source>
</evidence>
<reference evidence="13" key="1">
    <citation type="submission" date="2017-04" db="EMBL/GenBank/DDBJ databases">
        <authorList>
            <person name="Varghese N."/>
            <person name="Submissions S."/>
        </authorList>
    </citation>
    <scope>NUCLEOTIDE SEQUENCE [LARGE SCALE GENOMIC DNA]</scope>
    <source>
        <strain evidence="13">DSM 9293</strain>
    </source>
</reference>
<dbReference type="PIRSF" id="PIRSF000124">
    <property type="entry name" value="UDPglc_GDPman_dh"/>
    <property type="match status" value="1"/>
</dbReference>
<dbReference type="SUPFAM" id="SSF52413">
    <property type="entry name" value="UDP-glucose/GDP-mannose dehydrogenase C-terminal domain"/>
    <property type="match status" value="1"/>
</dbReference>
<dbReference type="GO" id="GO:0006065">
    <property type="term" value="P:UDP-glucuronate biosynthetic process"/>
    <property type="evidence" value="ECO:0007669"/>
    <property type="project" value="UniProtKB-UniPathway"/>
</dbReference>
<dbReference type="EMBL" id="FWWY01000001">
    <property type="protein sequence ID" value="SMC04388.1"/>
    <property type="molecule type" value="Genomic_DNA"/>
</dbReference>
<feature type="binding site" evidence="10">
    <location>
        <position position="86"/>
    </location>
    <ligand>
        <name>NAD(+)</name>
        <dbReference type="ChEBI" id="CHEBI:57540"/>
    </ligand>
</feature>
<evidence type="ECO:0000259" key="11">
    <source>
        <dbReference type="SMART" id="SM00984"/>
    </source>
</evidence>
<comment type="catalytic activity">
    <reaction evidence="6 7">
        <text>UDP-alpha-D-glucose + 2 NAD(+) + H2O = UDP-alpha-D-glucuronate + 2 NADH + 3 H(+)</text>
        <dbReference type="Rhea" id="RHEA:23596"/>
        <dbReference type="ChEBI" id="CHEBI:15377"/>
        <dbReference type="ChEBI" id="CHEBI:15378"/>
        <dbReference type="ChEBI" id="CHEBI:57540"/>
        <dbReference type="ChEBI" id="CHEBI:57945"/>
        <dbReference type="ChEBI" id="CHEBI:58052"/>
        <dbReference type="ChEBI" id="CHEBI:58885"/>
        <dbReference type="EC" id="1.1.1.22"/>
    </reaction>
</comment>
<dbReference type="Pfam" id="PF00984">
    <property type="entry name" value="UDPG_MGDP_dh"/>
    <property type="match status" value="1"/>
</dbReference>
<keyword evidence="13" id="KW-1185">Reference proteome</keyword>
<evidence type="ECO:0000256" key="9">
    <source>
        <dbReference type="PIRSR" id="PIRSR500134-2"/>
    </source>
</evidence>
<evidence type="ECO:0000256" key="5">
    <source>
        <dbReference type="ARBA" id="ARBA00023027"/>
    </source>
</evidence>
<feature type="binding site" evidence="10">
    <location>
        <position position="354"/>
    </location>
    <ligand>
        <name>NAD(+)</name>
        <dbReference type="ChEBI" id="CHEBI:57540"/>
    </ligand>
</feature>
<name>A0A1W1WDJ5_SULTA</name>
<feature type="domain" description="UDP-glucose/GDP-mannose dehydrogenase C-terminal" evidence="11">
    <location>
        <begin position="340"/>
        <end position="443"/>
    </location>
</feature>
<evidence type="ECO:0000256" key="8">
    <source>
        <dbReference type="PIRSR" id="PIRSR500134-1"/>
    </source>
</evidence>
<evidence type="ECO:0000256" key="6">
    <source>
        <dbReference type="ARBA" id="ARBA00047473"/>
    </source>
</evidence>
<dbReference type="InterPro" id="IPR008927">
    <property type="entry name" value="6-PGluconate_DH-like_C_sf"/>
</dbReference>
<feature type="binding site" evidence="10">
    <location>
        <position position="30"/>
    </location>
    <ligand>
        <name>NAD(+)</name>
        <dbReference type="ChEBI" id="CHEBI:57540"/>
    </ligand>
</feature>
<proteinExistence type="inferred from homology"/>
<dbReference type="InterPro" id="IPR001732">
    <property type="entry name" value="UDP-Glc/GDP-Man_DH_N"/>
</dbReference>
<dbReference type="AlphaFoldDB" id="A0A1W1WDJ5"/>
<feature type="binding site" evidence="9">
    <location>
        <begin position="161"/>
        <end position="164"/>
    </location>
    <ligand>
        <name>substrate</name>
    </ligand>
</feature>
<evidence type="ECO:0000256" key="4">
    <source>
        <dbReference type="ARBA" id="ARBA00023002"/>
    </source>
</evidence>
<dbReference type="InterPro" id="IPR036291">
    <property type="entry name" value="NAD(P)-bd_dom_sf"/>
</dbReference>
<dbReference type="InterPro" id="IPR028357">
    <property type="entry name" value="UDPglc_DH_bac"/>
</dbReference>
<feature type="binding site" evidence="10">
    <location>
        <position position="35"/>
    </location>
    <ligand>
        <name>NAD(+)</name>
        <dbReference type="ChEBI" id="CHEBI:57540"/>
    </ligand>
</feature>
<protein>
    <recommendedName>
        <fullName evidence="3 7">UDP-glucose 6-dehydrogenase</fullName>
        <ecNumber evidence="3 7">1.1.1.22</ecNumber>
    </recommendedName>
</protein>
<feature type="binding site" evidence="10">
    <location>
        <position position="164"/>
    </location>
    <ligand>
        <name>NAD(+)</name>
        <dbReference type="ChEBI" id="CHEBI:57540"/>
    </ligand>
</feature>
<feature type="binding site" evidence="9">
    <location>
        <position position="284"/>
    </location>
    <ligand>
        <name>substrate</name>
    </ligand>
</feature>
<evidence type="ECO:0000256" key="7">
    <source>
        <dbReference type="PIRNR" id="PIRNR000124"/>
    </source>
</evidence>
<feature type="active site" description="Nucleophile" evidence="8">
    <location>
        <position position="287"/>
    </location>
</feature>
<feature type="binding site" evidence="9">
    <location>
        <position position="347"/>
    </location>
    <ligand>
        <name>substrate</name>
    </ligand>
</feature>
<gene>
    <name evidence="12" type="ORF">SAMN00768000_1623</name>
</gene>
<feature type="binding site" evidence="9">
    <location>
        <position position="231"/>
    </location>
    <ligand>
        <name>substrate</name>
    </ligand>
</feature>
<dbReference type="Proteomes" id="UP000192660">
    <property type="component" value="Unassembled WGS sequence"/>
</dbReference>
<dbReference type="InterPro" id="IPR017476">
    <property type="entry name" value="UDP-Glc/GDP-Man"/>
</dbReference>
<dbReference type="RefSeq" id="WP_084661225.1">
    <property type="nucleotide sequence ID" value="NZ_FWWY01000001.1"/>
</dbReference>
<dbReference type="Pfam" id="PF03721">
    <property type="entry name" value="UDPG_MGDP_dh_N"/>
    <property type="match status" value="1"/>
</dbReference>
<dbReference type="Gene3D" id="3.40.50.720">
    <property type="entry name" value="NAD(P)-binding Rossmann-like Domain"/>
    <property type="match status" value="2"/>
</dbReference>
<evidence type="ECO:0000256" key="10">
    <source>
        <dbReference type="PIRSR" id="PIRSR500134-3"/>
    </source>
</evidence>
<feature type="binding site" evidence="10">
    <location>
        <position position="290"/>
    </location>
    <ligand>
        <name>NAD(+)</name>
        <dbReference type="ChEBI" id="CHEBI:57540"/>
    </ligand>
</feature>
<dbReference type="InterPro" id="IPR036220">
    <property type="entry name" value="UDP-Glc/GDP-Man_DH_C_sf"/>
</dbReference>
<dbReference type="GO" id="GO:0003979">
    <property type="term" value="F:UDP-glucose 6-dehydrogenase activity"/>
    <property type="evidence" value="ECO:0007669"/>
    <property type="project" value="UniProtKB-EC"/>
</dbReference>
<dbReference type="PANTHER" id="PTHR43750:SF3">
    <property type="entry name" value="UDP-GLUCOSE 6-DEHYDROGENASE TUAD"/>
    <property type="match status" value="1"/>
</dbReference>
<dbReference type="Pfam" id="PF03720">
    <property type="entry name" value="UDPG_MGDP_dh_C"/>
    <property type="match status" value="1"/>
</dbReference>
<dbReference type="OrthoDB" id="9803238at2"/>
<keyword evidence="5 7" id="KW-0520">NAD</keyword>
<evidence type="ECO:0000256" key="1">
    <source>
        <dbReference type="ARBA" id="ARBA00004701"/>
    </source>
</evidence>
<dbReference type="SMART" id="SM00984">
    <property type="entry name" value="UDPG_MGDP_dh_C"/>
    <property type="match status" value="1"/>
</dbReference>
<dbReference type="PANTHER" id="PTHR43750">
    <property type="entry name" value="UDP-GLUCOSE 6-DEHYDROGENASE TUAD"/>
    <property type="match status" value="1"/>
</dbReference>
<dbReference type="GO" id="GO:0000271">
    <property type="term" value="P:polysaccharide biosynthetic process"/>
    <property type="evidence" value="ECO:0007669"/>
    <property type="project" value="InterPro"/>
</dbReference>
<dbReference type="NCBIfam" id="TIGR03026">
    <property type="entry name" value="NDP-sugDHase"/>
    <property type="match status" value="1"/>
</dbReference>
<evidence type="ECO:0000313" key="12">
    <source>
        <dbReference type="EMBL" id="SMC04388.1"/>
    </source>
</evidence>
<dbReference type="SUPFAM" id="SSF51735">
    <property type="entry name" value="NAD(P)-binding Rossmann-fold domains"/>
    <property type="match status" value="1"/>
</dbReference>
<dbReference type="InterPro" id="IPR014027">
    <property type="entry name" value="UDP-Glc/GDP-Man_DH_C"/>
</dbReference>
<dbReference type="UniPathway" id="UPA00038">
    <property type="reaction ID" value="UER00491"/>
</dbReference>
<dbReference type="Gene3D" id="1.20.5.100">
    <property type="entry name" value="Cytochrome c1, transmembrane anchor, C-terminal"/>
    <property type="match status" value="1"/>
</dbReference>
<sequence>MNVVVFGAGYVGLVTGAVLAELEHHVTLIDVDPSKVAMINQAQPPIFEYGLENLLQRVRQSGMLEASMDPSQAVQNADIIFIAVGTPPLPDGAPNLDYVHQAAMTIGQHLGENRTYVIVNKATVPIGSANLVEMWIDDGFVQKWGHPIPEGVFTVASNPEFLREGTAIHDTLYPDRIVLGADHAWALERLIDLYQPILDQTFEPPGDLPRPLGIQRIPLITTDRLSAEMIKYAANAFLSTKISFANEMANICERVGADITTVMQGIGLDTRIGSKFLNAGIGWGGSCFGKDLAALIYTAKEYGYEPALLESTQHVNIQQRKGVIKRLQEELKTLKGRRIALWGLAFKPGTDDLRDAPSLSVIQELLHLNARVIVYDPVAMDNMRKQYPHWDIRYASSALAAVDGAHALLVMTEWDVFRQIPLAEIMSRLDFPVIIDGRNIFDPQEASRLGIRYRGIGR</sequence>
<feature type="binding site" evidence="10">
    <location>
        <position position="123"/>
    </location>
    <ligand>
        <name>NAD(+)</name>
        <dbReference type="ChEBI" id="CHEBI:57540"/>
    </ligand>
</feature>
<comment type="pathway">
    <text evidence="1">Nucleotide-sugar biosynthesis; UDP-alpha-D-glucuronate biosynthesis; UDP-alpha-D-glucuronate from UDP-alpha-D-glucose: step 1/1.</text>
</comment>
<comment type="similarity">
    <text evidence="2 7">Belongs to the UDP-glucose/GDP-mannose dehydrogenase family.</text>
</comment>
<feature type="binding site" evidence="9">
    <location>
        <begin position="276"/>
        <end position="280"/>
    </location>
    <ligand>
        <name>substrate</name>
    </ligand>
</feature>
<dbReference type="GO" id="GO:0051287">
    <property type="term" value="F:NAD binding"/>
    <property type="evidence" value="ECO:0007669"/>
    <property type="project" value="InterPro"/>
</dbReference>
<organism evidence="12 13">
    <name type="scientific">Sulfobacillus thermosulfidooxidans (strain DSM 9293 / VKM B-1269 / AT-1)</name>
    <dbReference type="NCBI Taxonomy" id="929705"/>
    <lineage>
        <taxon>Bacteria</taxon>
        <taxon>Bacillati</taxon>
        <taxon>Bacillota</taxon>
        <taxon>Clostridia</taxon>
        <taxon>Eubacteriales</taxon>
        <taxon>Clostridiales Family XVII. Incertae Sedis</taxon>
        <taxon>Sulfobacillus</taxon>
    </lineage>
</organism>
<dbReference type="InterPro" id="IPR014026">
    <property type="entry name" value="UDP-Glc/GDP-Man_DH_dimer"/>
</dbReference>
<dbReference type="SUPFAM" id="SSF48179">
    <property type="entry name" value="6-phosphogluconate dehydrogenase C-terminal domain-like"/>
    <property type="match status" value="1"/>
</dbReference>